<feature type="domain" description="Fork-head" evidence="4">
    <location>
        <begin position="26"/>
        <end position="112"/>
    </location>
</feature>
<protein>
    <recommendedName>
        <fullName evidence="4">Fork-head domain-containing protein</fullName>
    </recommendedName>
</protein>
<reference evidence="6" key="1">
    <citation type="submission" date="2018-05" db="EMBL/GenBank/DDBJ databases">
        <authorList>
            <person name="Li X."/>
        </authorList>
    </citation>
    <scope>NUCLEOTIDE SEQUENCE [LARGE SCALE GENOMIC DNA]</scope>
    <source>
        <strain evidence="6">YIM 73061</strain>
    </source>
</reference>
<evidence type="ECO:0000313" key="5">
    <source>
        <dbReference type="EMBL" id="RAK57773.1"/>
    </source>
</evidence>
<comment type="subcellular location">
    <subcellularLocation>
        <location evidence="1">Secreted</location>
    </subcellularLocation>
</comment>
<dbReference type="Proteomes" id="UP000249725">
    <property type="component" value="Unassembled WGS sequence"/>
</dbReference>
<dbReference type="RefSeq" id="WP_111514224.1">
    <property type="nucleotide sequence ID" value="NZ_QFYR01000001.1"/>
</dbReference>
<dbReference type="EMBL" id="QFYR01000001">
    <property type="protein sequence ID" value="RAK57773.1"/>
    <property type="molecule type" value="Genomic_DNA"/>
</dbReference>
<evidence type="ECO:0000256" key="2">
    <source>
        <dbReference type="ARBA" id="ARBA00022525"/>
    </source>
</evidence>
<dbReference type="GO" id="GO:0003700">
    <property type="term" value="F:DNA-binding transcription factor activity"/>
    <property type="evidence" value="ECO:0007669"/>
    <property type="project" value="InterPro"/>
</dbReference>
<sequence>MPAELSLVAQFEHQVTGVAVSETGRIFVNFPRWTEDSPISVAEVVDGGLKPFPDARWNEWRNARKNELSAEDHFVCVQSVVCDGRGSLWVLDPAAPGQQQVIEGGAKLVRIDLATNQAVQTIAFDLELAPQGSYLNDVRFHPNGRTAYMTDSGAKGALLVVDLESGQARRVLDGHPSTQPEKDVVVKTDGKELRRPDGRGAEFAADSIEVTPDGAFVIFQALTGRTVYRIATEALDDASLSDEAVGARVEKLAEIGVSDGYWMDAEGRLFMSAVEENAVKVREPSGEVRTFVQDERLRWPDSFAQGPDGAIYVTTSHIQDNMWFKPEAGPAITTELWRAEERAG</sequence>
<keyword evidence="2" id="KW-0964">Secreted</keyword>
<dbReference type="GO" id="GO:0043565">
    <property type="term" value="F:sequence-specific DNA binding"/>
    <property type="evidence" value="ECO:0007669"/>
    <property type="project" value="InterPro"/>
</dbReference>
<dbReference type="SUPFAM" id="SSF101898">
    <property type="entry name" value="NHL repeat"/>
    <property type="match status" value="1"/>
</dbReference>
<keyword evidence="3" id="KW-0238">DNA-binding</keyword>
<dbReference type="PROSITE" id="PS50039">
    <property type="entry name" value="FORK_HEAD_3"/>
    <property type="match status" value="1"/>
</dbReference>
<dbReference type="Pfam" id="PF03022">
    <property type="entry name" value="MRJP"/>
    <property type="match status" value="1"/>
</dbReference>
<dbReference type="AlphaFoldDB" id="A0A328ARU7"/>
<dbReference type="InterPro" id="IPR011042">
    <property type="entry name" value="6-blade_b-propeller_TolB-like"/>
</dbReference>
<dbReference type="GO" id="GO:0005576">
    <property type="term" value="C:extracellular region"/>
    <property type="evidence" value="ECO:0007669"/>
    <property type="project" value="UniProtKB-SubCell"/>
</dbReference>
<comment type="caution">
    <text evidence="5">The sequence shown here is derived from an EMBL/GenBank/DDBJ whole genome shotgun (WGS) entry which is preliminary data.</text>
</comment>
<keyword evidence="6" id="KW-1185">Reference proteome</keyword>
<organism evidence="5 6">
    <name type="scientific">Phenylobacterium deserti</name>
    <dbReference type="NCBI Taxonomy" id="1914756"/>
    <lineage>
        <taxon>Bacteria</taxon>
        <taxon>Pseudomonadati</taxon>
        <taxon>Pseudomonadota</taxon>
        <taxon>Alphaproteobacteria</taxon>
        <taxon>Caulobacterales</taxon>
        <taxon>Caulobacteraceae</taxon>
        <taxon>Phenylobacterium</taxon>
    </lineage>
</organism>
<accession>A0A328ARU7</accession>
<dbReference type="Gene3D" id="2.120.10.30">
    <property type="entry name" value="TolB, C-terminal domain"/>
    <property type="match status" value="1"/>
</dbReference>
<proteinExistence type="predicted"/>
<name>A0A328ARU7_9CAUL</name>
<dbReference type="PANTHER" id="PTHR10009:SF18">
    <property type="entry name" value="PROTEIN YELLOW-LIKE PROTEIN"/>
    <property type="match status" value="1"/>
</dbReference>
<evidence type="ECO:0000259" key="4">
    <source>
        <dbReference type="PROSITE" id="PS50039"/>
    </source>
</evidence>
<dbReference type="OrthoDB" id="9797664at2"/>
<dbReference type="PANTHER" id="PTHR10009">
    <property type="entry name" value="PROTEIN YELLOW-RELATED"/>
    <property type="match status" value="1"/>
</dbReference>
<dbReference type="InterPro" id="IPR017996">
    <property type="entry name" value="MRJP/yellow-related"/>
</dbReference>
<evidence type="ECO:0000256" key="1">
    <source>
        <dbReference type="ARBA" id="ARBA00004613"/>
    </source>
</evidence>
<gene>
    <name evidence="5" type="ORF">DJ018_07585</name>
</gene>
<dbReference type="InterPro" id="IPR001766">
    <property type="entry name" value="Fork_head_dom"/>
</dbReference>
<evidence type="ECO:0000256" key="3">
    <source>
        <dbReference type="ARBA" id="ARBA00023125"/>
    </source>
</evidence>
<evidence type="ECO:0000313" key="6">
    <source>
        <dbReference type="Proteomes" id="UP000249725"/>
    </source>
</evidence>